<organism evidence="2 3">
    <name type="scientific">Sandaracinus amylolyticus</name>
    <dbReference type="NCBI Taxonomy" id="927083"/>
    <lineage>
        <taxon>Bacteria</taxon>
        <taxon>Pseudomonadati</taxon>
        <taxon>Myxococcota</taxon>
        <taxon>Polyangia</taxon>
        <taxon>Polyangiales</taxon>
        <taxon>Sandaracinaceae</taxon>
        <taxon>Sandaracinus</taxon>
    </lineage>
</organism>
<dbReference type="KEGG" id="samy:DB32_002738"/>
<keyword evidence="3" id="KW-1185">Reference proteome</keyword>
<proteinExistence type="predicted"/>
<accession>A0A0F6SEQ2</accession>
<gene>
    <name evidence="2" type="ORF">DB32_002738</name>
</gene>
<evidence type="ECO:0000313" key="3">
    <source>
        <dbReference type="Proteomes" id="UP000034883"/>
    </source>
</evidence>
<dbReference type="STRING" id="927083.DB32_002738"/>
<reference evidence="2 3" key="1">
    <citation type="submission" date="2015-03" db="EMBL/GenBank/DDBJ databases">
        <title>Genome assembly of Sandaracinus amylolyticus DSM 53668.</title>
        <authorList>
            <person name="Sharma G."/>
            <person name="Subramanian S."/>
        </authorList>
    </citation>
    <scope>NUCLEOTIDE SEQUENCE [LARGE SCALE GENOMIC DNA]</scope>
    <source>
        <strain evidence="2 3">DSM 53668</strain>
    </source>
</reference>
<dbReference type="EMBL" id="CP011125">
    <property type="protein sequence ID" value="AKF05589.1"/>
    <property type="molecule type" value="Genomic_DNA"/>
</dbReference>
<protein>
    <submittedName>
        <fullName evidence="2">Uncharacterized protein</fullName>
    </submittedName>
</protein>
<evidence type="ECO:0000313" key="2">
    <source>
        <dbReference type="EMBL" id="AKF05589.1"/>
    </source>
</evidence>
<evidence type="ECO:0000256" key="1">
    <source>
        <dbReference type="SAM" id="MobiDB-lite"/>
    </source>
</evidence>
<sequence length="45" mass="5040">MIGLPDDFVHATFTRASHERGTQRAERCARDTGGSIDHRTGSRLR</sequence>
<feature type="region of interest" description="Disordered" evidence="1">
    <location>
        <begin position="15"/>
        <end position="45"/>
    </location>
</feature>
<dbReference type="AlphaFoldDB" id="A0A0F6SEQ2"/>
<dbReference type="Proteomes" id="UP000034883">
    <property type="component" value="Chromosome"/>
</dbReference>
<feature type="compositionally biased region" description="Basic and acidic residues" evidence="1">
    <location>
        <begin position="16"/>
        <end position="45"/>
    </location>
</feature>
<name>A0A0F6SEQ2_9BACT</name>